<gene>
    <name evidence="3" type="primary">LOC109392493</name>
</gene>
<reference evidence="3" key="1">
    <citation type="submission" date="2025-08" db="UniProtKB">
        <authorList>
            <consortium name="RefSeq"/>
        </authorList>
    </citation>
    <scope>IDENTIFICATION</scope>
    <source>
        <tissue evidence="3">Muscle</tissue>
    </source>
</reference>
<dbReference type="RefSeq" id="XP_019516561.1">
    <property type="nucleotide sequence ID" value="XM_019661016.1"/>
</dbReference>
<feature type="region of interest" description="Disordered" evidence="1">
    <location>
        <begin position="57"/>
        <end position="76"/>
    </location>
</feature>
<evidence type="ECO:0000256" key="1">
    <source>
        <dbReference type="SAM" id="MobiDB-lite"/>
    </source>
</evidence>
<evidence type="ECO:0000313" key="3">
    <source>
        <dbReference type="RefSeq" id="XP_019516561.1"/>
    </source>
</evidence>
<feature type="region of interest" description="Disordered" evidence="1">
    <location>
        <begin position="174"/>
        <end position="200"/>
    </location>
</feature>
<feature type="compositionally biased region" description="Polar residues" evidence="1">
    <location>
        <begin position="187"/>
        <end position="200"/>
    </location>
</feature>
<dbReference type="GeneID" id="109392493"/>
<dbReference type="AlphaFoldDB" id="A0A8B7ST30"/>
<feature type="region of interest" description="Disordered" evidence="1">
    <location>
        <begin position="122"/>
        <end position="153"/>
    </location>
</feature>
<accession>A0A8B7ST30</accession>
<protein>
    <submittedName>
        <fullName evidence="3">Uncharacterized protein LOC109392493 isoform X1</fullName>
    </submittedName>
</protein>
<evidence type="ECO:0000313" key="2">
    <source>
        <dbReference type="Proteomes" id="UP000694851"/>
    </source>
</evidence>
<dbReference type="KEGG" id="hai:109392493"/>
<sequence>MGGEKKKPNPAPLLERQQIQSSPAESFLQSPLCFIFLPSHLLRIPSHSFKFFSRTRPLPPLSTHAPRAEQEEAALEGSAAAAAALSPLLAKSGGPEAATNSSQLLRIRWAKQHASCTSLLGAEPEPIEERSQNLRMPPSAGPRGKRTHCNHRPGSVSRGNFTCGQSSHMAKTCCSESMAPQDRPQPLSITTSRHLTQWCS</sequence>
<organism evidence="2 3">
    <name type="scientific">Hipposideros armiger</name>
    <name type="common">Great Himalayan leaf-nosed bat</name>
    <dbReference type="NCBI Taxonomy" id="186990"/>
    <lineage>
        <taxon>Eukaryota</taxon>
        <taxon>Metazoa</taxon>
        <taxon>Chordata</taxon>
        <taxon>Craniata</taxon>
        <taxon>Vertebrata</taxon>
        <taxon>Euteleostomi</taxon>
        <taxon>Mammalia</taxon>
        <taxon>Eutheria</taxon>
        <taxon>Laurasiatheria</taxon>
        <taxon>Chiroptera</taxon>
        <taxon>Yinpterochiroptera</taxon>
        <taxon>Rhinolophoidea</taxon>
        <taxon>Hipposideridae</taxon>
        <taxon>Hipposideros</taxon>
    </lineage>
</organism>
<name>A0A8B7ST30_HIPAR</name>
<proteinExistence type="predicted"/>
<keyword evidence="2" id="KW-1185">Reference proteome</keyword>
<dbReference type="Proteomes" id="UP000694851">
    <property type="component" value="Unplaced"/>
</dbReference>